<dbReference type="InterPro" id="IPR002864">
    <property type="entry name" value="Acyl-ACP_thioesterase_NHD"/>
</dbReference>
<feature type="domain" description="Acyl-ACP thioesterase-like C-terminal" evidence="2">
    <location>
        <begin position="149"/>
        <end position="214"/>
    </location>
</feature>
<dbReference type="InterPro" id="IPR029069">
    <property type="entry name" value="HotDog_dom_sf"/>
</dbReference>
<dbReference type="GO" id="GO:0016790">
    <property type="term" value="F:thiolester hydrolase activity"/>
    <property type="evidence" value="ECO:0007669"/>
    <property type="project" value="InterPro"/>
</dbReference>
<evidence type="ECO:0000313" key="4">
    <source>
        <dbReference type="Proteomes" id="UP000442619"/>
    </source>
</evidence>
<dbReference type="Pfam" id="PF20791">
    <property type="entry name" value="Acyl-ACP_TE_C"/>
    <property type="match status" value="1"/>
</dbReference>
<evidence type="ECO:0008006" key="5">
    <source>
        <dbReference type="Google" id="ProtNLM"/>
    </source>
</evidence>
<accession>A0A844FVQ2</accession>
<proteinExistence type="predicted"/>
<dbReference type="GO" id="GO:0006633">
    <property type="term" value="P:fatty acid biosynthetic process"/>
    <property type="evidence" value="ECO:0007669"/>
    <property type="project" value="InterPro"/>
</dbReference>
<evidence type="ECO:0000313" key="3">
    <source>
        <dbReference type="EMBL" id="MST90027.1"/>
    </source>
</evidence>
<dbReference type="Proteomes" id="UP000442619">
    <property type="component" value="Unassembled WGS sequence"/>
</dbReference>
<feature type="domain" description="Acyl-ACP thioesterase N-terminal hotdog" evidence="1">
    <location>
        <begin position="8"/>
        <end position="124"/>
    </location>
</feature>
<reference evidence="3 4" key="1">
    <citation type="submission" date="2019-08" db="EMBL/GenBank/DDBJ databases">
        <title>In-depth cultivation of the pig gut microbiome towards novel bacterial diversity and tailored functional studies.</title>
        <authorList>
            <person name="Wylensek D."/>
            <person name="Hitch T.C.A."/>
            <person name="Clavel T."/>
        </authorList>
    </citation>
    <scope>NUCLEOTIDE SEQUENCE [LARGE SCALE GENOMIC DNA]</scope>
    <source>
        <strain evidence="3 4">CA-Schmier-601-WT-3</strain>
    </source>
</reference>
<gene>
    <name evidence="3" type="ORF">FYJ79_10700</name>
</gene>
<sequence length="242" mass="28592">MIHRGWIMFQETYQIEFPDVDFMGNVKADVLFSKMSIVATKDAYQEHLYTDEMRGHYGWIVAKQSLIFQKPIRLDDTLTIRTDSHHSHPVIFPRSYQLIVGDEVVARGYSIWTLIDLKNRRIIRPKSLGLIVPEKDKMKEEPTTLFESKDVAFDRCIPVVYSDLDTNGHMNNTRYIAHAFDLLDMDYIKEHLCTKIEINYKKEVHYGSHLNLYHVMHDDCFHVEGYVDDEIRFIIEMTMKKI</sequence>
<dbReference type="Gene3D" id="3.10.129.10">
    <property type="entry name" value="Hotdog Thioesterase"/>
    <property type="match status" value="1"/>
</dbReference>
<dbReference type="CDD" id="cd00586">
    <property type="entry name" value="4HBT"/>
    <property type="match status" value="1"/>
</dbReference>
<keyword evidence="4" id="KW-1185">Reference proteome</keyword>
<organism evidence="3 4">
    <name type="scientific">Sharpea porci</name>
    <dbReference type="NCBI Taxonomy" id="2652286"/>
    <lineage>
        <taxon>Bacteria</taxon>
        <taxon>Bacillati</taxon>
        <taxon>Bacillota</taxon>
        <taxon>Erysipelotrichia</taxon>
        <taxon>Erysipelotrichales</taxon>
        <taxon>Coprobacillaceae</taxon>
        <taxon>Sharpea</taxon>
    </lineage>
</organism>
<dbReference type="Pfam" id="PF01643">
    <property type="entry name" value="Acyl-ACP_TE"/>
    <property type="match status" value="1"/>
</dbReference>
<evidence type="ECO:0000259" key="1">
    <source>
        <dbReference type="Pfam" id="PF01643"/>
    </source>
</evidence>
<dbReference type="AlphaFoldDB" id="A0A844FVQ2"/>
<evidence type="ECO:0000259" key="2">
    <source>
        <dbReference type="Pfam" id="PF20791"/>
    </source>
</evidence>
<comment type="caution">
    <text evidence="3">The sequence shown here is derived from an EMBL/GenBank/DDBJ whole genome shotgun (WGS) entry which is preliminary data.</text>
</comment>
<name>A0A844FVQ2_9FIRM</name>
<dbReference type="InterPro" id="IPR049427">
    <property type="entry name" value="Acyl-ACP_TE_C"/>
</dbReference>
<dbReference type="SUPFAM" id="SSF54637">
    <property type="entry name" value="Thioesterase/thiol ester dehydrase-isomerase"/>
    <property type="match status" value="2"/>
</dbReference>
<dbReference type="EMBL" id="VUNM01000033">
    <property type="protein sequence ID" value="MST90027.1"/>
    <property type="molecule type" value="Genomic_DNA"/>
</dbReference>
<protein>
    <recommendedName>
        <fullName evidence="5">Acyl-ACP thioesterase</fullName>
    </recommendedName>
</protein>